<keyword evidence="2" id="KW-1185">Reference proteome</keyword>
<organism evidence="1 2">
    <name type="scientific">Ephemerocybe angulata</name>
    <dbReference type="NCBI Taxonomy" id="980116"/>
    <lineage>
        <taxon>Eukaryota</taxon>
        <taxon>Fungi</taxon>
        <taxon>Dikarya</taxon>
        <taxon>Basidiomycota</taxon>
        <taxon>Agaricomycotina</taxon>
        <taxon>Agaricomycetes</taxon>
        <taxon>Agaricomycetidae</taxon>
        <taxon>Agaricales</taxon>
        <taxon>Agaricineae</taxon>
        <taxon>Psathyrellaceae</taxon>
        <taxon>Ephemerocybe</taxon>
    </lineage>
</organism>
<dbReference type="EMBL" id="JACGCI010000092">
    <property type="protein sequence ID" value="KAF6746521.1"/>
    <property type="molecule type" value="Genomic_DNA"/>
</dbReference>
<proteinExistence type="predicted"/>
<reference evidence="1 2" key="1">
    <citation type="submission" date="2020-07" db="EMBL/GenBank/DDBJ databases">
        <title>Comparative genomics of pyrophilous fungi reveals a link between fire events and developmental genes.</title>
        <authorList>
            <consortium name="DOE Joint Genome Institute"/>
            <person name="Steindorff A.S."/>
            <person name="Carver A."/>
            <person name="Calhoun S."/>
            <person name="Stillman K."/>
            <person name="Liu H."/>
            <person name="Lipzen A."/>
            <person name="Pangilinan J."/>
            <person name="Labutti K."/>
            <person name="Bruns T.D."/>
            <person name="Grigoriev I.V."/>
        </authorList>
    </citation>
    <scope>NUCLEOTIDE SEQUENCE [LARGE SCALE GENOMIC DNA]</scope>
    <source>
        <strain evidence="1 2">CBS 144469</strain>
    </source>
</reference>
<dbReference type="AlphaFoldDB" id="A0A8H6HIU0"/>
<comment type="caution">
    <text evidence="1">The sequence shown here is derived from an EMBL/GenBank/DDBJ whole genome shotgun (WGS) entry which is preliminary data.</text>
</comment>
<protein>
    <submittedName>
        <fullName evidence="1">Uncharacterized protein</fullName>
    </submittedName>
</protein>
<accession>A0A8H6HIU0</accession>
<dbReference type="OrthoDB" id="3202607at2759"/>
<evidence type="ECO:0000313" key="1">
    <source>
        <dbReference type="EMBL" id="KAF6746521.1"/>
    </source>
</evidence>
<evidence type="ECO:0000313" key="2">
    <source>
        <dbReference type="Proteomes" id="UP000521943"/>
    </source>
</evidence>
<dbReference type="Proteomes" id="UP000521943">
    <property type="component" value="Unassembled WGS sequence"/>
</dbReference>
<dbReference type="Gene3D" id="3.60.130.30">
    <property type="match status" value="1"/>
</dbReference>
<gene>
    <name evidence="1" type="ORF">DFP72DRAFT_1076360</name>
</gene>
<name>A0A8H6HIU0_9AGAR</name>
<sequence length="350" mass="39908">MAQRHAQSSARIYWKLVTKSNVRPIYTDIDLSGRVRSTGYDALPLKTVPDHANLEELKKLNFRLIRSRPRTCHVLVDRKTRKIWGFLAGSCWGPSESDGVLRELNEVIESGREYLEDYGCESEANGRGDFMTQPTGFSDGVGRMHPTNFVTKPAVRRVMATITGHRRFKQLARFMSEAFRTFSPDIHRLMRETVLAAQKNDPRLRRPFKQSPWPALTVNFGPRTVCLPHVDFLNFAAGWCGITALGDFDPKRGGHLVLWELGLVIQFPPGHTILIPSALVTHSNVDVAEYETRYSFTQYAAGSLFRTIANGSMTNKMFFEDRKMTRSQTKAWLESSTTWEDSVDMLRCWV</sequence>